<dbReference type="PROSITE" id="PS50850">
    <property type="entry name" value="MFS"/>
    <property type="match status" value="1"/>
</dbReference>
<comment type="subcellular location">
    <subcellularLocation>
        <location evidence="1">Membrane</location>
        <topology evidence="1">Multi-pass membrane protein</topology>
    </subcellularLocation>
</comment>
<keyword evidence="8" id="KW-1185">Reference proteome</keyword>
<evidence type="ECO:0000256" key="3">
    <source>
        <dbReference type="ARBA" id="ARBA00022989"/>
    </source>
</evidence>
<feature type="transmembrane region" description="Helical" evidence="5">
    <location>
        <begin position="5"/>
        <end position="24"/>
    </location>
</feature>
<dbReference type="GeneID" id="36833877"/>
<dbReference type="InterPro" id="IPR005829">
    <property type="entry name" value="Sugar_transporter_CS"/>
</dbReference>
<sequence length="471" mass="50829">MRSEFWKYVPVLAFISIMTMYVEMVVLPSLPKIESQFNVSSSEGSWILSSETLAGMALAPFIGRLADSLGRKRVLITILGVYVVSVLFTALSPNFTVLVASRAIQGIGLSINPLAYTLLRERLSNRELPMAQGIIASTFAIGAAVALPIGSYISEYFSWQFAYMTALPLLIASIVAVYLVLPSSQVRTNERIDSLGIILLSMGFLMIGIGFTEAPSWGWTSLSFLSLLGLGVVILLAFAFHIGKVNNPIINPEDFKNPNIAVPLLSSFITGFGLFLTFQSLVFLFELPRPVGYGFNILQTGVTLAPISLVLLVGGPLFGGLVNKIGYKKVIISSSIASSMTLGLLTWVIGKVGVDSLMGVLVSVLFFISGMNVTRVTLLLASSSKERMSSMTGTNTSMRLMGNTLGPIISGSLQDTFRYPLFTGFLGSIPLFTFIPSIQAFRFSFLISMVSVICVVILATKIRETPVGVGE</sequence>
<dbReference type="PANTHER" id="PTHR23501:SF192">
    <property type="entry name" value="TRANSPORTER"/>
    <property type="match status" value="1"/>
</dbReference>
<dbReference type="Proteomes" id="UP000247586">
    <property type="component" value="Chromosome"/>
</dbReference>
<proteinExistence type="predicted"/>
<evidence type="ECO:0000256" key="1">
    <source>
        <dbReference type="ARBA" id="ARBA00004141"/>
    </source>
</evidence>
<feature type="transmembrane region" description="Helical" evidence="5">
    <location>
        <begin position="297"/>
        <end position="318"/>
    </location>
</feature>
<dbReference type="GO" id="GO:0022857">
    <property type="term" value="F:transmembrane transporter activity"/>
    <property type="evidence" value="ECO:0007669"/>
    <property type="project" value="InterPro"/>
</dbReference>
<feature type="transmembrane region" description="Helical" evidence="5">
    <location>
        <begin position="131"/>
        <end position="153"/>
    </location>
</feature>
<evidence type="ECO:0000313" key="8">
    <source>
        <dbReference type="Proteomes" id="UP000247586"/>
    </source>
</evidence>
<keyword evidence="2 5" id="KW-0812">Transmembrane</keyword>
<feature type="transmembrane region" description="Helical" evidence="5">
    <location>
        <begin position="159"/>
        <end position="180"/>
    </location>
</feature>
<accession>A0A2U9IR46</accession>
<feature type="transmembrane region" description="Helical" evidence="5">
    <location>
        <begin position="192"/>
        <end position="211"/>
    </location>
</feature>
<dbReference type="GO" id="GO:0005886">
    <property type="term" value="C:plasma membrane"/>
    <property type="evidence" value="ECO:0007669"/>
    <property type="project" value="TreeGrafter"/>
</dbReference>
<feature type="domain" description="Major facilitator superfamily (MFS) profile" evidence="6">
    <location>
        <begin position="8"/>
        <end position="463"/>
    </location>
</feature>
<protein>
    <submittedName>
        <fullName evidence="7">MFS transporter</fullName>
    </submittedName>
</protein>
<dbReference type="PRINTS" id="PR01036">
    <property type="entry name" value="TCRTETB"/>
</dbReference>
<evidence type="ECO:0000256" key="2">
    <source>
        <dbReference type="ARBA" id="ARBA00022692"/>
    </source>
</evidence>
<dbReference type="Gene3D" id="1.20.1720.10">
    <property type="entry name" value="Multidrug resistance protein D"/>
    <property type="match status" value="1"/>
</dbReference>
<feature type="transmembrane region" description="Helical" evidence="5">
    <location>
        <begin position="217"/>
        <end position="240"/>
    </location>
</feature>
<gene>
    <name evidence="7" type="ORF">DFR87_01005</name>
</gene>
<dbReference type="AlphaFoldDB" id="A0A2U9IR46"/>
<dbReference type="EMBL" id="CP029287">
    <property type="protein sequence ID" value="AWR98518.1"/>
    <property type="molecule type" value="Genomic_DNA"/>
</dbReference>
<dbReference type="PANTHER" id="PTHR23501">
    <property type="entry name" value="MAJOR FACILITATOR SUPERFAMILY"/>
    <property type="match status" value="1"/>
</dbReference>
<dbReference type="InterPro" id="IPR011701">
    <property type="entry name" value="MFS"/>
</dbReference>
<feature type="transmembrane region" description="Helical" evidence="5">
    <location>
        <begin position="74"/>
        <end position="91"/>
    </location>
</feature>
<organism evidence="7 8">
    <name type="scientific">Metallosphaera hakonensis JCM 8857 = DSM 7519</name>
    <dbReference type="NCBI Taxonomy" id="1293036"/>
    <lineage>
        <taxon>Archaea</taxon>
        <taxon>Thermoproteota</taxon>
        <taxon>Thermoprotei</taxon>
        <taxon>Sulfolobales</taxon>
        <taxon>Sulfolobaceae</taxon>
        <taxon>Metallosphaera</taxon>
    </lineage>
</organism>
<feature type="transmembrane region" description="Helical" evidence="5">
    <location>
        <begin position="441"/>
        <end position="459"/>
    </location>
</feature>
<keyword evidence="3 5" id="KW-1133">Transmembrane helix</keyword>
<evidence type="ECO:0000313" key="7">
    <source>
        <dbReference type="EMBL" id="AWR98518.1"/>
    </source>
</evidence>
<dbReference type="RefSeq" id="WP_054837566.1">
    <property type="nucleotide sequence ID" value="NZ_BBBA01000094.1"/>
</dbReference>
<dbReference type="SUPFAM" id="SSF103473">
    <property type="entry name" value="MFS general substrate transporter"/>
    <property type="match status" value="1"/>
</dbReference>
<dbReference type="InterPro" id="IPR036259">
    <property type="entry name" value="MFS_trans_sf"/>
</dbReference>
<dbReference type="PROSITE" id="PS00216">
    <property type="entry name" value="SUGAR_TRANSPORT_1"/>
    <property type="match status" value="1"/>
</dbReference>
<reference evidence="7" key="1">
    <citation type="submission" date="2018-05" db="EMBL/GenBank/DDBJ databases">
        <title>Complete Genome Sequences of Extremely Thermoacidophilic, Metal-Mobilizing Type-Strain Members of the Archaeal Family Sulfolobaceae: Acidianus brierleyi DSM-1651T, Acidianus sulfidivorans DSM-18786T, Metallosphaera hakonensis DSM-7519T, and Metallosphaera prunae DSM-10039T.</title>
        <authorList>
            <person name="Counts J.A."/>
            <person name="Kelly R.M."/>
        </authorList>
    </citation>
    <scope>NUCLEOTIDE SEQUENCE [LARGE SCALE GENOMIC DNA]</scope>
    <source>
        <strain evidence="7">HO1-1</strain>
    </source>
</reference>
<name>A0A2U9IR46_9CREN</name>
<evidence type="ECO:0000256" key="5">
    <source>
        <dbReference type="SAM" id="Phobius"/>
    </source>
</evidence>
<feature type="transmembrane region" description="Helical" evidence="5">
    <location>
        <begin position="97"/>
        <end position="119"/>
    </location>
</feature>
<feature type="transmembrane region" description="Helical" evidence="5">
    <location>
        <begin position="417"/>
        <end position="435"/>
    </location>
</feature>
<keyword evidence="4 5" id="KW-0472">Membrane</keyword>
<evidence type="ECO:0000259" key="6">
    <source>
        <dbReference type="PROSITE" id="PS50850"/>
    </source>
</evidence>
<dbReference type="STRING" id="1293036.GCA_001315825_03281"/>
<dbReference type="Pfam" id="PF07690">
    <property type="entry name" value="MFS_1"/>
    <property type="match status" value="1"/>
</dbReference>
<evidence type="ECO:0000256" key="4">
    <source>
        <dbReference type="ARBA" id="ARBA00023136"/>
    </source>
</evidence>
<dbReference type="Gene3D" id="1.20.1250.20">
    <property type="entry name" value="MFS general substrate transporter like domains"/>
    <property type="match status" value="1"/>
</dbReference>
<feature type="transmembrane region" description="Helical" evidence="5">
    <location>
        <begin position="260"/>
        <end position="285"/>
    </location>
</feature>
<dbReference type="InterPro" id="IPR020846">
    <property type="entry name" value="MFS_dom"/>
</dbReference>
<feature type="transmembrane region" description="Helical" evidence="5">
    <location>
        <begin position="330"/>
        <end position="350"/>
    </location>
</feature>
<feature type="transmembrane region" description="Helical" evidence="5">
    <location>
        <begin position="44"/>
        <end position="62"/>
    </location>
</feature>
<feature type="transmembrane region" description="Helical" evidence="5">
    <location>
        <begin position="356"/>
        <end position="381"/>
    </location>
</feature>
<dbReference type="OrthoDB" id="117970at2157"/>
<dbReference type="CDD" id="cd17504">
    <property type="entry name" value="MFS_MMR_MDR_like"/>
    <property type="match status" value="1"/>
</dbReference>
<dbReference type="KEGG" id="mhk:DFR87_01005"/>